<sequence>MSDNMGKMLDEEYIKNAVKNIDFNAFRDKRTKITEPPSNITIRQEIHSVKDRVNQMKSIILDEVNALETHSNTKKNLQQATDFYKSNLYDIEKKVENIVQKEKLNKRISQFYNNDYDFKKTILYYLKIFYFIMVTTAIITIIYKKKHKEKKLYGFLFLLLIIPYFLISNIYKFILNNLGHLKVDVLYVIFLIIIGLVSYGLFFVSKYVLKKKQGNLQDILKDSAENLKSLSK</sequence>
<evidence type="ECO:0000313" key="2">
    <source>
        <dbReference type="EMBL" id="QHT37463.1"/>
    </source>
</evidence>
<evidence type="ECO:0000256" key="1">
    <source>
        <dbReference type="SAM" id="Phobius"/>
    </source>
</evidence>
<accession>A0A6C0FA30</accession>
<dbReference type="EMBL" id="MN738797">
    <property type="protein sequence ID" value="QHT37463.1"/>
    <property type="molecule type" value="Genomic_DNA"/>
</dbReference>
<dbReference type="AlphaFoldDB" id="A0A6C0FA30"/>
<organism evidence="2">
    <name type="scientific">viral metagenome</name>
    <dbReference type="NCBI Taxonomy" id="1070528"/>
    <lineage>
        <taxon>unclassified sequences</taxon>
        <taxon>metagenomes</taxon>
        <taxon>organismal metagenomes</taxon>
    </lineage>
</organism>
<keyword evidence="1" id="KW-0472">Membrane</keyword>
<keyword evidence="1" id="KW-0812">Transmembrane</keyword>
<feature type="transmembrane region" description="Helical" evidence="1">
    <location>
        <begin position="122"/>
        <end position="143"/>
    </location>
</feature>
<feature type="transmembrane region" description="Helical" evidence="1">
    <location>
        <begin position="155"/>
        <end position="174"/>
    </location>
</feature>
<feature type="transmembrane region" description="Helical" evidence="1">
    <location>
        <begin position="186"/>
        <end position="209"/>
    </location>
</feature>
<reference evidence="2" key="1">
    <citation type="journal article" date="2020" name="Nature">
        <title>Giant virus diversity and host interactions through global metagenomics.</title>
        <authorList>
            <person name="Schulz F."/>
            <person name="Roux S."/>
            <person name="Paez-Espino D."/>
            <person name="Jungbluth S."/>
            <person name="Walsh D.A."/>
            <person name="Denef V.J."/>
            <person name="McMahon K.D."/>
            <person name="Konstantinidis K.T."/>
            <person name="Eloe-Fadrosh E.A."/>
            <person name="Kyrpides N.C."/>
            <person name="Woyke T."/>
        </authorList>
    </citation>
    <scope>NUCLEOTIDE SEQUENCE</scope>
    <source>
        <strain evidence="2">GVMAG-S-ERX555997-44</strain>
    </source>
</reference>
<keyword evidence="1" id="KW-1133">Transmembrane helix</keyword>
<protein>
    <submittedName>
        <fullName evidence="2">Uncharacterized protein</fullName>
    </submittedName>
</protein>
<name>A0A6C0FA30_9ZZZZ</name>
<proteinExistence type="predicted"/>